<evidence type="ECO:0000313" key="3">
    <source>
        <dbReference type="Proteomes" id="UP001597187"/>
    </source>
</evidence>
<evidence type="ECO:0000313" key="2">
    <source>
        <dbReference type="EMBL" id="MFD1513481.1"/>
    </source>
</evidence>
<organism evidence="2 3">
    <name type="scientific">Halomarina rubra</name>
    <dbReference type="NCBI Taxonomy" id="2071873"/>
    <lineage>
        <taxon>Archaea</taxon>
        <taxon>Methanobacteriati</taxon>
        <taxon>Methanobacteriota</taxon>
        <taxon>Stenosarchaea group</taxon>
        <taxon>Halobacteria</taxon>
        <taxon>Halobacteriales</taxon>
        <taxon>Natronomonadaceae</taxon>
        <taxon>Halomarina</taxon>
    </lineage>
</organism>
<feature type="domain" description="HNH nuclease" evidence="1">
    <location>
        <begin position="224"/>
        <end position="275"/>
    </location>
</feature>
<keyword evidence="2" id="KW-0540">Nuclease</keyword>
<name>A0ABD6AVS5_9EURY</name>
<dbReference type="AlphaFoldDB" id="A0ABD6AVS5"/>
<keyword evidence="2" id="KW-0255">Endonuclease</keyword>
<sequence>MADDRIRSIVPMFGGATQYVETVDAILEYVEDVHPSTDDLVGWHRGTFERVSKADSILRRVRYLQNVGLLTEDNDHWRLGDAGEEYVTDDDCETLARIMLERNVGLRSLLYALTAGPMTIDEIDEQQLDSHPVLGWTRGQLDMPKQRANWLRSLGYVERDGDSYRLTDDGRLFTETILNEWSASPTPQNDANSITARTYEMTTQARYVDPEFRQTVLSRYDSECPVSGVDHEGLLDIAHVLSWSDYPDYRTDLTNVVALSKTHHAAFDRELFTLDGDYRLHVAPAFRTESPVLQQTILDQAGERLPIEDGHLDSRYLNQYNESLAWYPQ</sequence>
<dbReference type="EMBL" id="JBHUDC010000003">
    <property type="protein sequence ID" value="MFD1513481.1"/>
    <property type="molecule type" value="Genomic_DNA"/>
</dbReference>
<dbReference type="Proteomes" id="UP001597187">
    <property type="component" value="Unassembled WGS sequence"/>
</dbReference>
<accession>A0ABD6AVS5</accession>
<gene>
    <name evidence="2" type="ORF">ACFSBT_09350</name>
</gene>
<dbReference type="RefSeq" id="WP_250873434.1">
    <property type="nucleotide sequence ID" value="NZ_JALXFV010000003.1"/>
</dbReference>
<evidence type="ECO:0000259" key="1">
    <source>
        <dbReference type="Pfam" id="PF13391"/>
    </source>
</evidence>
<keyword evidence="3" id="KW-1185">Reference proteome</keyword>
<protein>
    <submittedName>
        <fullName evidence="2">HNH endonuclease</fullName>
    </submittedName>
</protein>
<dbReference type="Pfam" id="PF13391">
    <property type="entry name" value="HNH_2"/>
    <property type="match status" value="1"/>
</dbReference>
<reference evidence="2 3" key="1">
    <citation type="journal article" date="2019" name="Int. J. Syst. Evol. Microbiol.">
        <title>The Global Catalogue of Microorganisms (GCM) 10K type strain sequencing project: providing services to taxonomists for standard genome sequencing and annotation.</title>
        <authorList>
            <consortium name="The Broad Institute Genomics Platform"/>
            <consortium name="The Broad Institute Genome Sequencing Center for Infectious Disease"/>
            <person name="Wu L."/>
            <person name="Ma J."/>
        </authorList>
    </citation>
    <scope>NUCLEOTIDE SEQUENCE [LARGE SCALE GENOMIC DNA]</scope>
    <source>
        <strain evidence="2 3">CGMCC 1.12563</strain>
    </source>
</reference>
<comment type="caution">
    <text evidence="2">The sequence shown here is derived from an EMBL/GenBank/DDBJ whole genome shotgun (WGS) entry which is preliminary data.</text>
</comment>
<proteinExistence type="predicted"/>
<dbReference type="InterPro" id="IPR003615">
    <property type="entry name" value="HNH_nuc"/>
</dbReference>
<dbReference type="GO" id="GO:0004519">
    <property type="term" value="F:endonuclease activity"/>
    <property type="evidence" value="ECO:0007669"/>
    <property type="project" value="UniProtKB-KW"/>
</dbReference>
<keyword evidence="2" id="KW-0378">Hydrolase</keyword>